<dbReference type="InterPro" id="IPR001343">
    <property type="entry name" value="Hemolysn_Ca-bd"/>
</dbReference>
<keyword evidence="4" id="KW-0175">Coiled coil</keyword>
<feature type="coiled-coil region" evidence="4">
    <location>
        <begin position="262"/>
        <end position="346"/>
    </location>
</feature>
<evidence type="ECO:0000256" key="4">
    <source>
        <dbReference type="SAM" id="Coils"/>
    </source>
</evidence>
<name>A0A4R6YJH1_9GAMM</name>
<dbReference type="SUPFAM" id="SSF51120">
    <property type="entry name" value="beta-Roll"/>
    <property type="match status" value="5"/>
</dbReference>
<dbReference type="AlphaFoldDB" id="A0A4R6YJH1"/>
<dbReference type="InterPro" id="IPR018511">
    <property type="entry name" value="Hemolysin-typ_Ca-bd_CS"/>
</dbReference>
<evidence type="ECO:0000313" key="5">
    <source>
        <dbReference type="EMBL" id="TDR37002.1"/>
    </source>
</evidence>
<keyword evidence="2" id="KW-0964">Secreted</keyword>
<comment type="caution">
    <text evidence="5">The sequence shown here is derived from an EMBL/GenBank/DDBJ whole genome shotgun (WGS) entry which is preliminary data.</text>
</comment>
<evidence type="ECO:0000313" key="6">
    <source>
        <dbReference type="Proteomes" id="UP000295293"/>
    </source>
</evidence>
<dbReference type="GO" id="GO:0005576">
    <property type="term" value="C:extracellular region"/>
    <property type="evidence" value="ECO:0007669"/>
    <property type="project" value="UniProtKB-SubCell"/>
</dbReference>
<dbReference type="PANTHER" id="PTHR38340:SF1">
    <property type="entry name" value="S-LAYER PROTEIN"/>
    <property type="match status" value="1"/>
</dbReference>
<evidence type="ECO:0000256" key="3">
    <source>
        <dbReference type="ARBA" id="ARBA00022837"/>
    </source>
</evidence>
<accession>A0A4R6YJH1</accession>
<dbReference type="Gene3D" id="2.150.10.10">
    <property type="entry name" value="Serralysin-like metalloprotease, C-terminal"/>
    <property type="match status" value="6"/>
</dbReference>
<reference evidence="5 6" key="1">
    <citation type="submission" date="2019-03" db="EMBL/GenBank/DDBJ databases">
        <title>Genomic Encyclopedia of Type Strains, Phase IV (KMG-IV): sequencing the most valuable type-strain genomes for metagenomic binning, comparative biology and taxonomic classification.</title>
        <authorList>
            <person name="Goeker M."/>
        </authorList>
    </citation>
    <scope>NUCLEOTIDE SEQUENCE [LARGE SCALE GENOMIC DNA]</scope>
    <source>
        <strain evidence="5 6">DSM 21667</strain>
    </source>
</reference>
<dbReference type="InterPro" id="IPR050557">
    <property type="entry name" value="RTX_toxin/Mannuronan_C5-epim"/>
</dbReference>
<keyword evidence="6" id="KW-1185">Reference proteome</keyword>
<dbReference type="EMBL" id="SNZH01000026">
    <property type="protein sequence ID" value="TDR37002.1"/>
    <property type="molecule type" value="Genomic_DNA"/>
</dbReference>
<keyword evidence="3" id="KW-0106">Calcium</keyword>
<dbReference type="RefSeq" id="WP_166654381.1">
    <property type="nucleotide sequence ID" value="NZ_SNZH01000026.1"/>
</dbReference>
<organism evidence="5 6">
    <name type="scientific">Tahibacter aquaticus</name>
    <dbReference type="NCBI Taxonomy" id="520092"/>
    <lineage>
        <taxon>Bacteria</taxon>
        <taxon>Pseudomonadati</taxon>
        <taxon>Pseudomonadota</taxon>
        <taxon>Gammaproteobacteria</taxon>
        <taxon>Lysobacterales</taxon>
        <taxon>Rhodanobacteraceae</taxon>
        <taxon>Tahibacter</taxon>
    </lineage>
</organism>
<evidence type="ECO:0000256" key="1">
    <source>
        <dbReference type="ARBA" id="ARBA00004613"/>
    </source>
</evidence>
<dbReference type="Proteomes" id="UP000295293">
    <property type="component" value="Unassembled WGS sequence"/>
</dbReference>
<comment type="subcellular location">
    <subcellularLocation>
        <location evidence="1">Secreted</location>
    </subcellularLocation>
</comment>
<sequence length="1188" mass="122413">MPSTCHAPARPRSGPSFAPNGWLQRAGLRRCLLAAAVTLATLMCAAGVHGAANVPASSIDAASMPSTAENPAPSTPDVAVTITGTGAVYLIRDSNQMHFWVVNAADATIVRKASVAIDPASTQLVAIQLGDGITGVLYADNLRNDGDKYRIAFRGELAEGGIAIPLKAGALAPLAAITVPEEAVVVAPAQTDLLALIDTQRAIFQRVGQVVQQQSDQIELFRVEAEQELVDFYELQIHEGPNGQALLDDAAAGIQAQHDSFMNQVNADLAELQAKAQQIAQTATEQSAHYAGPVMQCVNGQVAKISERLRGLEAKLTTTSDDESYNAGAEAEIAAAEAEFQRYENTLLACADSAGFENYAPTVGVDENGAGYQPIATAAQALLDDIEPRVEAWRLALENAGMVKAARIENTTLAANALAFETDFDEWASSAYTADIDDSSVPVLPGSRAKPKHDLASAKATAVADGAKGGEVLCDDETWNFEFNLGAASVVIGTPWDDNIVTGDNINVILALRGDDCIESHGNPDLVIAGPGDDTVYAGDHHDIVLGGRGNDEIHGGAGRSYTVTAGPVVLEFDLGNLLIGQAGDDTIFGGEVAADLGDNGAVDEHGYTDIVFGDALLFGHPPGNDIIDGEMGIDFLFGQQGDDQIRNIDPGVFRIEGIDVPFGTFFFGGIGNDIIIGSNTTVAGVMPLLGDFIFGNEGNDTIAANAGVDFVFGADGDDRIDGGTGMDFAFGSGGNDSVVGNDGNDLVTGNDGNDTVRGSAGLIDLVFGGDGNDTLYGDDGMDLVFGRNGVDRIFGGNGIDLIFGANDADIIDGNDGVDLVFGGSSEDQINGGDGIDLLFGNSESDIVRGGASTDVIFGNDNSEKKDEFLYGESGIDLVFGNSGNDVIEGGADIDLLFGNRGNDKISGNDGTDLVFGNDGLDLINGDSGLDVLFGGNGWDVIKGGADSDLVFGGDDCDTIDGGDGFDLLFGGGSGDFIDGGNGFDVAFGGAGVDTLKGGNDSDILFGGDDNDYVAGDSGLDLAFGGGGNDHLLGGAGIDLLFGGNGDDYARGDSESDLLFGGDNNDTIDGADGNDLLFAGSGDDRLNSGSGTDFSFGSAGADRLRAVEGTNFAFGNSGNDTLDGYSTSTPDNRDFLFGNSDNDSITGNQSNSKDLRLAGSGSDNKAWNTTYVPASLFSVTWGGSAVCQ</sequence>
<evidence type="ECO:0000256" key="2">
    <source>
        <dbReference type="ARBA" id="ARBA00022525"/>
    </source>
</evidence>
<protein>
    <submittedName>
        <fullName evidence="5">Ca2+-binding RTX toxin-like protein</fullName>
    </submittedName>
</protein>
<dbReference type="PROSITE" id="PS00330">
    <property type="entry name" value="HEMOLYSIN_CALCIUM"/>
    <property type="match status" value="3"/>
</dbReference>
<proteinExistence type="predicted"/>
<gene>
    <name evidence="5" type="ORF">DFR29_12639</name>
</gene>
<dbReference type="PRINTS" id="PR00313">
    <property type="entry name" value="CABNDNGRPT"/>
</dbReference>
<dbReference type="InterPro" id="IPR011049">
    <property type="entry name" value="Serralysin-like_metalloprot_C"/>
</dbReference>
<dbReference type="PANTHER" id="PTHR38340">
    <property type="entry name" value="S-LAYER PROTEIN"/>
    <property type="match status" value="1"/>
</dbReference>
<dbReference type="Pfam" id="PF00353">
    <property type="entry name" value="HemolysinCabind"/>
    <property type="match status" value="16"/>
</dbReference>
<dbReference type="GO" id="GO:0005509">
    <property type="term" value="F:calcium ion binding"/>
    <property type="evidence" value="ECO:0007669"/>
    <property type="project" value="InterPro"/>
</dbReference>